<dbReference type="Proteomes" id="UP000030060">
    <property type="component" value="Unassembled WGS sequence"/>
</dbReference>
<evidence type="ECO:0000256" key="3">
    <source>
        <dbReference type="ARBA" id="ARBA00038695"/>
    </source>
</evidence>
<dbReference type="FunFam" id="3.30.160.100:FF:000001">
    <property type="entry name" value="Ribosome hibernation promoting factor"/>
    <property type="match status" value="1"/>
</dbReference>
<evidence type="ECO:0000256" key="2">
    <source>
        <dbReference type="ARBA" id="ARBA00038434"/>
    </source>
</evidence>
<dbReference type="EMBL" id="ASGY01000236">
    <property type="protein sequence ID" value="KGE64371.1"/>
    <property type="molecule type" value="Genomic_DNA"/>
</dbReference>
<protein>
    <recommendedName>
        <fullName evidence="4">Ribosome hibernation promoting factor</fullName>
    </recommendedName>
    <alternativeName>
        <fullName evidence="5">Hibernation factor HPF</fullName>
    </alternativeName>
</protein>
<dbReference type="SUPFAM" id="SSF69754">
    <property type="entry name" value="Ribosome binding protein Y (YfiA homologue)"/>
    <property type="match status" value="1"/>
</dbReference>
<dbReference type="Gene3D" id="3.30.160.100">
    <property type="entry name" value="Ribosome hibernation promotion factor-like"/>
    <property type="match status" value="1"/>
</dbReference>
<gene>
    <name evidence="7" type="ORF">K814_0129640</name>
</gene>
<keyword evidence="1" id="KW-0810">Translation regulation</keyword>
<dbReference type="InterPro" id="IPR036567">
    <property type="entry name" value="RHF-like"/>
</dbReference>
<dbReference type="InterPro" id="IPR003489">
    <property type="entry name" value="RHF/RaiA"/>
</dbReference>
<comment type="caution">
    <text evidence="7">The sequence shown here is derived from an EMBL/GenBank/DDBJ whole genome shotgun (WGS) entry which is preliminary data.</text>
</comment>
<name>A0A0A1YU16_PSEFL</name>
<dbReference type="RefSeq" id="WP_003171804.1">
    <property type="nucleotide sequence ID" value="NZ_ASGY01000236.1"/>
</dbReference>
<dbReference type="AlphaFoldDB" id="A0A0A1YU16"/>
<evidence type="ECO:0000256" key="6">
    <source>
        <dbReference type="ARBA" id="ARBA00055287"/>
    </source>
</evidence>
<comment type="subunit">
    <text evidence="3">Associates exclusively with 100S ribosomes, which are dimers of 70S ribosomes.</text>
</comment>
<dbReference type="Pfam" id="PF02482">
    <property type="entry name" value="Ribosomal_S30AE"/>
    <property type="match status" value="1"/>
</dbReference>
<dbReference type="PANTHER" id="PTHR33231:SF1">
    <property type="entry name" value="30S RIBOSOMAL PROTEIN"/>
    <property type="match status" value="1"/>
</dbReference>
<dbReference type="GO" id="GO:0045900">
    <property type="term" value="P:negative regulation of translational elongation"/>
    <property type="evidence" value="ECO:0007669"/>
    <property type="project" value="TreeGrafter"/>
</dbReference>
<reference evidence="7 8" key="1">
    <citation type="journal article" date="2013" name="Genome Announc.">
        <title>Draft Genome Sequence of Pseudomonas fluorescens LMG 5329, a White Line-Inducing Principle-Producing Bioindicator for the Mushroom Pathogen Pseudomonas tolaasii.</title>
        <authorList>
            <person name="Ghequire M.G."/>
            <person name="Rokni-Zadeh H."/>
            <person name="Zarrineh P."/>
            <person name="De Mot R."/>
        </authorList>
    </citation>
    <scope>NUCLEOTIDE SEQUENCE [LARGE SCALE GENOMIC DNA]</scope>
    <source>
        <strain evidence="7 8">LMG 5329</strain>
    </source>
</reference>
<organism evidence="7 8">
    <name type="scientific">Pseudomonas fluorescens LMG 5329</name>
    <dbReference type="NCBI Taxonomy" id="1324332"/>
    <lineage>
        <taxon>Bacteria</taxon>
        <taxon>Pseudomonadati</taxon>
        <taxon>Pseudomonadota</taxon>
        <taxon>Gammaproteobacteria</taxon>
        <taxon>Pseudomonadales</taxon>
        <taxon>Pseudomonadaceae</taxon>
        <taxon>Pseudomonas</taxon>
    </lineage>
</organism>
<dbReference type="GO" id="GO:0043024">
    <property type="term" value="F:ribosomal small subunit binding"/>
    <property type="evidence" value="ECO:0007669"/>
    <property type="project" value="TreeGrafter"/>
</dbReference>
<dbReference type="InterPro" id="IPR050574">
    <property type="entry name" value="HPF/YfiA_ribosome-assoc"/>
</dbReference>
<dbReference type="OrthoDB" id="9795980at2"/>
<dbReference type="GO" id="GO:0022627">
    <property type="term" value="C:cytosolic small ribosomal subunit"/>
    <property type="evidence" value="ECO:0007669"/>
    <property type="project" value="TreeGrafter"/>
</dbReference>
<evidence type="ECO:0000256" key="5">
    <source>
        <dbReference type="ARBA" id="ARBA00041319"/>
    </source>
</evidence>
<evidence type="ECO:0000313" key="8">
    <source>
        <dbReference type="Proteomes" id="UP000030060"/>
    </source>
</evidence>
<evidence type="ECO:0000256" key="1">
    <source>
        <dbReference type="ARBA" id="ARBA00022845"/>
    </source>
</evidence>
<accession>A0A0A1YU16</accession>
<dbReference type="PANTHER" id="PTHR33231">
    <property type="entry name" value="30S RIBOSOMAL PROTEIN"/>
    <property type="match status" value="1"/>
</dbReference>
<comment type="function">
    <text evidence="6">During stationary phase, promotes and stabilizes dimerization of 70S ribosomes by the ribosome modulation factor (RMF), leading to the formation of inactive 100S ribosomes.</text>
</comment>
<dbReference type="CDD" id="cd00552">
    <property type="entry name" value="RaiA"/>
    <property type="match status" value="1"/>
</dbReference>
<dbReference type="GeneID" id="99642309"/>
<comment type="similarity">
    <text evidence="2">Belongs to the HPF/YfiA ribosome-associated protein family. Short HPF subfamily.</text>
</comment>
<evidence type="ECO:0000256" key="4">
    <source>
        <dbReference type="ARBA" id="ARBA00041148"/>
    </source>
</evidence>
<evidence type="ECO:0000313" key="7">
    <source>
        <dbReference type="EMBL" id="KGE64371.1"/>
    </source>
</evidence>
<proteinExistence type="inferred from homology"/>
<dbReference type="NCBIfam" id="TIGR00741">
    <property type="entry name" value="yfiA"/>
    <property type="match status" value="1"/>
</dbReference>
<sequence>MQVNISGHQLEVTKPLREYTESKLNKLAGHFDKITNVQVIMEVDKLKQKIEATLHVPNAKLVANAEHEDMYAAIDSLYDKLDRQLIKHKEKNLHLMQGTGR</sequence>